<dbReference type="AlphaFoldDB" id="A0A928Z5B4"/>
<dbReference type="RefSeq" id="WP_264328293.1">
    <property type="nucleotide sequence ID" value="NZ_JADEXQ010000221.1"/>
</dbReference>
<name>A0A928Z5B4_9CYAN</name>
<sequence length="262" mass="29941">SPTERRALEVQDAISPEDQLNLEKTILAEFYRLDESEIDADVVLHDRDGKMRREFMAFEALVIQSLAQGRDLKNLEQQVAWGQGLCPWTLGLDTVKATALRNLGITEFLDPEKCWTKHDTQQVADRARAAKTQMKELLNYTVSDKVSDTQIVHELLDRLGVKVKHIHWSNKVEGYEGEKLRVYQLDRTRWQFLTELLQRRHPESTMGVDFKGSPLILINNQLNGGDPSEHLKPPETGTNAQVMEAASVDEWDTEDWFDTAVG</sequence>
<protein>
    <submittedName>
        <fullName evidence="1">Uncharacterized protein</fullName>
    </submittedName>
</protein>
<gene>
    <name evidence="1" type="ORF">IQ266_27580</name>
</gene>
<keyword evidence="2" id="KW-1185">Reference proteome</keyword>
<proteinExistence type="predicted"/>
<evidence type="ECO:0000313" key="2">
    <source>
        <dbReference type="Proteomes" id="UP000625316"/>
    </source>
</evidence>
<organism evidence="1 2">
    <name type="scientific">Romeriopsis navalis LEGE 11480</name>
    <dbReference type="NCBI Taxonomy" id="2777977"/>
    <lineage>
        <taxon>Bacteria</taxon>
        <taxon>Bacillati</taxon>
        <taxon>Cyanobacteriota</taxon>
        <taxon>Cyanophyceae</taxon>
        <taxon>Leptolyngbyales</taxon>
        <taxon>Leptolyngbyaceae</taxon>
        <taxon>Romeriopsis</taxon>
        <taxon>Romeriopsis navalis</taxon>
    </lineage>
</organism>
<feature type="non-terminal residue" evidence="1">
    <location>
        <position position="1"/>
    </location>
</feature>
<reference evidence="1" key="1">
    <citation type="submission" date="2020-10" db="EMBL/GenBank/DDBJ databases">
        <authorList>
            <person name="Castelo-Branco R."/>
            <person name="Eusebio N."/>
            <person name="Adriana R."/>
            <person name="Vieira A."/>
            <person name="Brugerolle De Fraissinette N."/>
            <person name="Rezende De Castro R."/>
            <person name="Schneider M.P."/>
            <person name="Vasconcelos V."/>
            <person name="Leao P.N."/>
        </authorList>
    </citation>
    <scope>NUCLEOTIDE SEQUENCE</scope>
    <source>
        <strain evidence="1">LEGE 11480</strain>
    </source>
</reference>
<accession>A0A928Z5B4</accession>
<comment type="caution">
    <text evidence="1">The sequence shown here is derived from an EMBL/GenBank/DDBJ whole genome shotgun (WGS) entry which is preliminary data.</text>
</comment>
<evidence type="ECO:0000313" key="1">
    <source>
        <dbReference type="EMBL" id="MBE9033496.1"/>
    </source>
</evidence>
<dbReference type="Proteomes" id="UP000625316">
    <property type="component" value="Unassembled WGS sequence"/>
</dbReference>
<dbReference type="EMBL" id="JADEXQ010000221">
    <property type="protein sequence ID" value="MBE9033496.1"/>
    <property type="molecule type" value="Genomic_DNA"/>
</dbReference>